<keyword evidence="3" id="KW-1185">Reference proteome</keyword>
<evidence type="ECO:0000256" key="1">
    <source>
        <dbReference type="SAM" id="Phobius"/>
    </source>
</evidence>
<keyword evidence="1" id="KW-0472">Membrane</keyword>
<dbReference type="AlphaFoldDB" id="S8D323"/>
<evidence type="ECO:0000313" key="3">
    <source>
        <dbReference type="Proteomes" id="UP000015453"/>
    </source>
</evidence>
<keyword evidence="1" id="KW-0812">Transmembrane</keyword>
<gene>
    <name evidence="2" type="ORF">M569_02963</name>
</gene>
<dbReference type="EMBL" id="AUSU01001107">
    <property type="protein sequence ID" value="EPS71801.1"/>
    <property type="molecule type" value="Genomic_DNA"/>
</dbReference>
<feature type="transmembrane region" description="Helical" evidence="1">
    <location>
        <begin position="108"/>
        <end position="127"/>
    </location>
</feature>
<evidence type="ECO:0000313" key="2">
    <source>
        <dbReference type="EMBL" id="EPS71801.1"/>
    </source>
</evidence>
<accession>S8D323</accession>
<dbReference type="OrthoDB" id="539709at2759"/>
<protein>
    <submittedName>
        <fullName evidence="2">Uncharacterized protein</fullName>
    </submittedName>
</protein>
<keyword evidence="1" id="KW-1133">Transmembrane helix</keyword>
<comment type="caution">
    <text evidence="2">The sequence shown here is derived from an EMBL/GenBank/DDBJ whole genome shotgun (WGS) entry which is preliminary data.</text>
</comment>
<proteinExistence type="predicted"/>
<feature type="transmembrane region" description="Helical" evidence="1">
    <location>
        <begin position="233"/>
        <end position="255"/>
    </location>
</feature>
<feature type="transmembrane region" description="Helical" evidence="1">
    <location>
        <begin position="62"/>
        <end position="82"/>
    </location>
</feature>
<name>S8D323_9LAMI</name>
<reference evidence="2 3" key="1">
    <citation type="journal article" date="2013" name="BMC Genomics">
        <title>The miniature genome of a carnivorous plant Genlisea aurea contains a low number of genes and short non-coding sequences.</title>
        <authorList>
            <person name="Leushkin E.V."/>
            <person name="Sutormin R.A."/>
            <person name="Nabieva E.R."/>
            <person name="Penin A.A."/>
            <person name="Kondrashov A.S."/>
            <person name="Logacheva M.D."/>
        </authorList>
    </citation>
    <scope>NUCLEOTIDE SEQUENCE [LARGE SCALE GENOMIC DNA]</scope>
</reference>
<dbReference type="PANTHER" id="PTHR34116">
    <property type="entry name" value="PLASMINOGEN ACTIVATOR INHIBITOR"/>
    <property type="match status" value="1"/>
</dbReference>
<feature type="transmembrane region" description="Helical" evidence="1">
    <location>
        <begin position="27"/>
        <end position="50"/>
    </location>
</feature>
<feature type="transmembrane region" description="Helical" evidence="1">
    <location>
        <begin position="194"/>
        <end position="221"/>
    </location>
</feature>
<dbReference type="Proteomes" id="UP000015453">
    <property type="component" value="Unassembled WGS sequence"/>
</dbReference>
<feature type="transmembrane region" description="Helical" evidence="1">
    <location>
        <begin position="261"/>
        <end position="286"/>
    </location>
</feature>
<organism evidence="2 3">
    <name type="scientific">Genlisea aurea</name>
    <dbReference type="NCBI Taxonomy" id="192259"/>
    <lineage>
        <taxon>Eukaryota</taxon>
        <taxon>Viridiplantae</taxon>
        <taxon>Streptophyta</taxon>
        <taxon>Embryophyta</taxon>
        <taxon>Tracheophyta</taxon>
        <taxon>Spermatophyta</taxon>
        <taxon>Magnoliopsida</taxon>
        <taxon>eudicotyledons</taxon>
        <taxon>Gunneridae</taxon>
        <taxon>Pentapetalae</taxon>
        <taxon>asterids</taxon>
        <taxon>lamiids</taxon>
        <taxon>Lamiales</taxon>
        <taxon>Lentibulariaceae</taxon>
        <taxon>Genlisea</taxon>
    </lineage>
</organism>
<feature type="transmembrane region" description="Helical" evidence="1">
    <location>
        <begin position="139"/>
        <end position="160"/>
    </location>
</feature>
<sequence>MKKISTIISPATHFTDSIPIPDSGFEIATLSLVAGLLFLSLATFALIILLKLKSRNCRYLQSFNSLWIIRLLLVLLVSLWGFNQILKQPFMRHGDFLNRRESHCRSQLVLDLGILEPGFLISLLFLVDSSSKQNPNGIRSLFSVFLLCTPSISLQIYLVFFPPFKTVLPEFFHGSFILSTDIFGAKSVLCTYPFFSWAIFSVFSGIYAVALLVCCGRVTALAINKGLRRRIQVLAGAVVVSISVQILSLCFSWLWRPEGDSYAWIMLAIFVCVAVCMGVAEVVLVITPVVEALEAADCGLWRFFPGRSQGKIAGDFSTPR</sequence>
<dbReference type="PANTHER" id="PTHR34116:SF9">
    <property type="entry name" value="OS08G0346600 PROTEIN"/>
    <property type="match status" value="1"/>
</dbReference>